<keyword evidence="2" id="KW-1185">Reference proteome</keyword>
<dbReference type="Proteomes" id="UP001432027">
    <property type="component" value="Unassembled WGS sequence"/>
</dbReference>
<reference evidence="1" key="1">
    <citation type="submission" date="2023-10" db="EMBL/GenBank/DDBJ databases">
        <title>Genome assembly of Pristionchus species.</title>
        <authorList>
            <person name="Yoshida K."/>
            <person name="Sommer R.J."/>
        </authorList>
    </citation>
    <scope>NUCLEOTIDE SEQUENCE</scope>
    <source>
        <strain evidence="1">RS0144</strain>
    </source>
</reference>
<feature type="non-terminal residue" evidence="1">
    <location>
        <position position="69"/>
    </location>
</feature>
<gene>
    <name evidence="1" type="ORF">PENTCL1PPCAC_22098</name>
</gene>
<dbReference type="EMBL" id="BTSX01000005">
    <property type="protein sequence ID" value="GMS99923.1"/>
    <property type="molecule type" value="Genomic_DNA"/>
</dbReference>
<feature type="non-terminal residue" evidence="1">
    <location>
        <position position="1"/>
    </location>
</feature>
<comment type="caution">
    <text evidence="1">The sequence shown here is derived from an EMBL/GenBank/DDBJ whole genome shotgun (WGS) entry which is preliminary data.</text>
</comment>
<evidence type="ECO:0000313" key="2">
    <source>
        <dbReference type="Proteomes" id="UP001432027"/>
    </source>
</evidence>
<dbReference type="AlphaFoldDB" id="A0AAV5U0G0"/>
<evidence type="ECO:0000313" key="1">
    <source>
        <dbReference type="EMBL" id="GMS99923.1"/>
    </source>
</evidence>
<sequence>VDLSLEWPALAGARLEMRLELARVSLHEDSVGGELVEGGARGHHVVDSLESDVLSAQFAHAIVSRSLSV</sequence>
<proteinExistence type="predicted"/>
<name>A0AAV5U0G0_9BILA</name>
<protein>
    <submittedName>
        <fullName evidence="1">Uncharacterized protein</fullName>
    </submittedName>
</protein>
<accession>A0AAV5U0G0</accession>
<organism evidence="1 2">
    <name type="scientific">Pristionchus entomophagus</name>
    <dbReference type="NCBI Taxonomy" id="358040"/>
    <lineage>
        <taxon>Eukaryota</taxon>
        <taxon>Metazoa</taxon>
        <taxon>Ecdysozoa</taxon>
        <taxon>Nematoda</taxon>
        <taxon>Chromadorea</taxon>
        <taxon>Rhabditida</taxon>
        <taxon>Rhabditina</taxon>
        <taxon>Diplogasteromorpha</taxon>
        <taxon>Diplogasteroidea</taxon>
        <taxon>Neodiplogasteridae</taxon>
        <taxon>Pristionchus</taxon>
    </lineage>
</organism>